<name>A0AB39YL11_9MICC</name>
<accession>A0AB39YL11</accession>
<organism evidence="1">
    <name type="scientific">Paenarthrobacter sp. AMU7</name>
    <dbReference type="NCBI Taxonomy" id="3162492"/>
    <lineage>
        <taxon>Bacteria</taxon>
        <taxon>Bacillati</taxon>
        <taxon>Actinomycetota</taxon>
        <taxon>Actinomycetes</taxon>
        <taxon>Micrococcales</taxon>
        <taxon>Micrococcaceae</taxon>
        <taxon>Paenarthrobacter</taxon>
    </lineage>
</organism>
<dbReference type="AlphaFoldDB" id="A0AB39YL11"/>
<protein>
    <submittedName>
        <fullName evidence="1">Uncharacterized protein</fullName>
    </submittedName>
</protein>
<sequence length="288" mass="32077">MNTEDAVLPPGWRMSEQPGSPLPAGWSIKGFEEELSWLGEDVVNAAETAVLPPGCEDSVWILHNQYVCPPGVDPGLLAEEDKGPIYLVAPPSEFVRIRWSEVADIKGVPLRGAFWDGLEVPPCFRWDAMLGWDEAGLVLPGAEFVYQPMSGTIGQVELEALLPLLQCATQTHRAEGMFAYADRYADDILGLVVGADGIMRRQVVSFELDALLPALLEPTLPNHTPEFWWPEDRAWAVWTDWDLLGSKVFGGKELIESLRSHPDLETLDWFPVRADHQTPLDPLKEQQN</sequence>
<dbReference type="EMBL" id="CP165735">
    <property type="protein sequence ID" value="XDV69636.1"/>
    <property type="molecule type" value="Genomic_DNA"/>
</dbReference>
<proteinExistence type="predicted"/>
<gene>
    <name evidence="1" type="ORF">ABQM86_11585</name>
</gene>
<dbReference type="RefSeq" id="WP_369744466.1">
    <property type="nucleotide sequence ID" value="NZ_CP165735.1"/>
</dbReference>
<reference evidence="1" key="1">
    <citation type="submission" date="2024-07" db="EMBL/GenBank/DDBJ databases">
        <authorList>
            <person name="Li J."/>
            <person name="Wei H."/>
            <person name="Ma J."/>
        </authorList>
    </citation>
    <scope>NUCLEOTIDE SEQUENCE</scope>
    <source>
        <strain evidence="1">AMU7</strain>
    </source>
</reference>
<evidence type="ECO:0000313" key="1">
    <source>
        <dbReference type="EMBL" id="XDV69636.1"/>
    </source>
</evidence>